<accession>A0A0G1UJS9</accession>
<keyword evidence="2" id="KW-0472">Membrane</keyword>
<feature type="region of interest" description="Disordered" evidence="1">
    <location>
        <begin position="253"/>
        <end position="275"/>
    </location>
</feature>
<evidence type="ECO:0000256" key="1">
    <source>
        <dbReference type="SAM" id="MobiDB-lite"/>
    </source>
</evidence>
<comment type="caution">
    <text evidence="3">The sequence shown here is derived from an EMBL/GenBank/DDBJ whole genome shotgun (WGS) entry which is preliminary data.</text>
</comment>
<organism evidence="3 4">
    <name type="scientific">Candidatus Amesbacteria bacterium GW2011_GWC1_48_10</name>
    <dbReference type="NCBI Taxonomy" id="1618365"/>
    <lineage>
        <taxon>Bacteria</taxon>
        <taxon>Candidatus Amesiibacteriota</taxon>
    </lineage>
</organism>
<evidence type="ECO:0000313" key="3">
    <source>
        <dbReference type="EMBL" id="KKU94407.1"/>
    </source>
</evidence>
<keyword evidence="2" id="KW-1133">Transmembrane helix</keyword>
<dbReference type="Proteomes" id="UP000034877">
    <property type="component" value="Unassembled WGS sequence"/>
</dbReference>
<gene>
    <name evidence="3" type="ORF">UY22_C0014G0031</name>
</gene>
<feature type="compositionally biased region" description="Acidic residues" evidence="1">
    <location>
        <begin position="262"/>
        <end position="275"/>
    </location>
</feature>
<protein>
    <submittedName>
        <fullName evidence="3">Uncharacterized protein</fullName>
    </submittedName>
</protein>
<proteinExistence type="predicted"/>
<feature type="transmembrane region" description="Helical" evidence="2">
    <location>
        <begin position="12"/>
        <end position="33"/>
    </location>
</feature>
<reference evidence="3 4" key="1">
    <citation type="journal article" date="2015" name="Nature">
        <title>rRNA introns, odd ribosomes, and small enigmatic genomes across a large radiation of phyla.</title>
        <authorList>
            <person name="Brown C.T."/>
            <person name="Hug L.A."/>
            <person name="Thomas B.C."/>
            <person name="Sharon I."/>
            <person name="Castelle C.J."/>
            <person name="Singh A."/>
            <person name="Wilkins M.J."/>
            <person name="Williams K.H."/>
            <person name="Banfield J.F."/>
        </authorList>
    </citation>
    <scope>NUCLEOTIDE SEQUENCE [LARGE SCALE GENOMIC DNA]</scope>
</reference>
<dbReference type="EMBL" id="LCPE01000014">
    <property type="protein sequence ID" value="KKU94407.1"/>
    <property type="molecule type" value="Genomic_DNA"/>
</dbReference>
<dbReference type="AlphaFoldDB" id="A0A0G1UJS9"/>
<evidence type="ECO:0000313" key="4">
    <source>
        <dbReference type="Proteomes" id="UP000034877"/>
    </source>
</evidence>
<keyword evidence="2" id="KW-0812">Transmembrane</keyword>
<evidence type="ECO:0000256" key="2">
    <source>
        <dbReference type="SAM" id="Phobius"/>
    </source>
</evidence>
<sequence>MKQSKLPQQTRRHLQFLPLAFSLAAIFIAVYALTSRSANFNLGLKAAKYNPKINPEDFTTKITNKYMTLTPGKKMIYEGETEDGLEKIVIQITDKTKKVMGVTTVVYWDRAYLDGELIEDTRDYLAQDKKGNVWYFGESVDNYEDGELIDHDGSWLAGKDGAKPGIWFEDNPQVGDTYRQEYYQGEAEDMAKVLSTNEKVATPFGTFKNCVKTLDWTPLEPGLEEHKYYCPQVGAMVLEENPETSEKLELIDIKNAGKNDNDDNDDDDNDDDDED</sequence>
<name>A0A0G1UJS9_9BACT</name>